<dbReference type="GO" id="GO:0005634">
    <property type="term" value="C:nucleus"/>
    <property type="evidence" value="ECO:0007669"/>
    <property type="project" value="UniProtKB-SubCell"/>
</dbReference>
<keyword evidence="3" id="KW-0238">DNA-binding</keyword>
<reference evidence="8 9" key="1">
    <citation type="journal article" date="2021" name="Sci. Rep.">
        <title>The genome of the diatom Chaetoceros tenuissimus carries an ancient integrated fragment of an extant virus.</title>
        <authorList>
            <person name="Hongo Y."/>
            <person name="Kimura K."/>
            <person name="Takaki Y."/>
            <person name="Yoshida Y."/>
            <person name="Baba S."/>
            <person name="Kobayashi G."/>
            <person name="Nagasaki K."/>
            <person name="Hano T."/>
            <person name="Tomaru Y."/>
        </authorList>
    </citation>
    <scope>NUCLEOTIDE SEQUENCE [LARGE SCALE GENOMIC DNA]</scope>
    <source>
        <strain evidence="8 9">NIES-3715</strain>
    </source>
</reference>
<comment type="subcellular location">
    <subcellularLocation>
        <location evidence="1">Nucleus</location>
    </subcellularLocation>
</comment>
<dbReference type="EMBL" id="BLLK01000046">
    <property type="protein sequence ID" value="GFH52859.1"/>
    <property type="molecule type" value="Genomic_DNA"/>
</dbReference>
<dbReference type="InterPro" id="IPR016177">
    <property type="entry name" value="DNA-bd_dom_sf"/>
</dbReference>
<sequence>MDIEAATMKGDRDMQQSSAVLPSSLTSSSSKSSCDSDISSLETAAASLVKLSTSKQSLPKIQPIQEEPQSLDDYLALFKHNDCFPQQLMCLLFYPGLQKYISWMADGRSFWIPRKQVFIDKVVKKYFAINEKYNQRMLACQFRNWGFRLITDGPFTGALWHPLFRRDNPALCLKMKFMNTKDDSFNMFKVSKSASTSKNMDLTKQDDRNTESKNMTPKTPMRPNHISPNAGMKRSYPRPHEGTMPTMRSPDRTGEMRFPNHSNYRPMMMNKIQRLPYEMQRHSVYNANGQSPHVHPNSSSSNQSTHAKVQLPKPNNPAVSALKYNIAPTPTKKARDSTDIVPTKSHVQVSDEESSASEMDQKEQEEMEKVVAEPPKVKKPKKVHTKRAKKKKPKKTTKSKAATLAEALMRGVTVRPSGRWQAQLYYAGKSRYLGVFDTREEAAFAYEVARDFLHAKPRVDSTDLNDAYVTAAKEKMFAEYKLKFQEKAN</sequence>
<dbReference type="GO" id="GO:0043565">
    <property type="term" value="F:sequence-specific DNA binding"/>
    <property type="evidence" value="ECO:0007669"/>
    <property type="project" value="InterPro"/>
</dbReference>
<evidence type="ECO:0000256" key="3">
    <source>
        <dbReference type="ARBA" id="ARBA00023125"/>
    </source>
</evidence>
<evidence type="ECO:0000256" key="4">
    <source>
        <dbReference type="ARBA" id="ARBA00023163"/>
    </source>
</evidence>
<dbReference type="SUPFAM" id="SSF54171">
    <property type="entry name" value="DNA-binding domain"/>
    <property type="match status" value="1"/>
</dbReference>
<dbReference type="SMART" id="SM00380">
    <property type="entry name" value="AP2"/>
    <property type="match status" value="1"/>
</dbReference>
<evidence type="ECO:0000313" key="9">
    <source>
        <dbReference type="Proteomes" id="UP001054902"/>
    </source>
</evidence>
<dbReference type="InterPro" id="IPR036390">
    <property type="entry name" value="WH_DNA-bd_sf"/>
</dbReference>
<gene>
    <name evidence="8" type="ORF">CTEN210_09335</name>
</gene>
<dbReference type="InterPro" id="IPR036955">
    <property type="entry name" value="AP2/ERF_dom_sf"/>
</dbReference>
<dbReference type="SUPFAM" id="SSF46785">
    <property type="entry name" value="Winged helix' DNA-binding domain"/>
    <property type="match status" value="1"/>
</dbReference>
<feature type="compositionally biased region" description="Low complexity" evidence="6">
    <location>
        <begin position="290"/>
        <end position="304"/>
    </location>
</feature>
<accession>A0AAD3CYD0</accession>
<name>A0AAD3CYD0_9STRA</name>
<evidence type="ECO:0000259" key="7">
    <source>
        <dbReference type="PROSITE" id="PS51032"/>
    </source>
</evidence>
<dbReference type="AlphaFoldDB" id="A0AAD3CYD0"/>
<feature type="compositionally biased region" description="Basic and acidic residues" evidence="6">
    <location>
        <begin position="359"/>
        <end position="371"/>
    </location>
</feature>
<dbReference type="InterPro" id="IPR036388">
    <property type="entry name" value="WH-like_DNA-bd_sf"/>
</dbReference>
<feature type="compositionally biased region" description="Low complexity" evidence="6">
    <location>
        <begin position="17"/>
        <end position="36"/>
    </location>
</feature>
<dbReference type="GO" id="GO:0003700">
    <property type="term" value="F:DNA-binding transcription factor activity"/>
    <property type="evidence" value="ECO:0007669"/>
    <property type="project" value="InterPro"/>
</dbReference>
<feature type="compositionally biased region" description="Basic residues" evidence="6">
    <location>
        <begin position="377"/>
        <end position="398"/>
    </location>
</feature>
<dbReference type="PROSITE" id="PS51032">
    <property type="entry name" value="AP2_ERF"/>
    <property type="match status" value="1"/>
</dbReference>
<evidence type="ECO:0000256" key="5">
    <source>
        <dbReference type="ARBA" id="ARBA00023242"/>
    </source>
</evidence>
<dbReference type="InterPro" id="IPR000232">
    <property type="entry name" value="HSF_DNA-bd"/>
</dbReference>
<evidence type="ECO:0000313" key="8">
    <source>
        <dbReference type="EMBL" id="GFH52859.1"/>
    </source>
</evidence>
<evidence type="ECO:0000256" key="6">
    <source>
        <dbReference type="SAM" id="MobiDB-lite"/>
    </source>
</evidence>
<feature type="region of interest" description="Disordered" evidence="6">
    <location>
        <begin position="287"/>
        <end position="399"/>
    </location>
</feature>
<feature type="compositionally biased region" description="Basic and acidic residues" evidence="6">
    <location>
        <begin position="201"/>
        <end position="211"/>
    </location>
</feature>
<organism evidence="8 9">
    <name type="scientific">Chaetoceros tenuissimus</name>
    <dbReference type="NCBI Taxonomy" id="426638"/>
    <lineage>
        <taxon>Eukaryota</taxon>
        <taxon>Sar</taxon>
        <taxon>Stramenopiles</taxon>
        <taxon>Ochrophyta</taxon>
        <taxon>Bacillariophyta</taxon>
        <taxon>Coscinodiscophyceae</taxon>
        <taxon>Chaetocerotophycidae</taxon>
        <taxon>Chaetocerotales</taxon>
        <taxon>Chaetocerotaceae</taxon>
        <taxon>Chaetoceros</taxon>
    </lineage>
</organism>
<protein>
    <recommendedName>
        <fullName evidence="7">AP2/ERF domain-containing protein</fullName>
    </recommendedName>
</protein>
<dbReference type="Gene3D" id="3.30.730.10">
    <property type="entry name" value="AP2/ERF domain"/>
    <property type="match status" value="1"/>
</dbReference>
<feature type="domain" description="AP2/ERF" evidence="7">
    <location>
        <begin position="408"/>
        <end position="467"/>
    </location>
</feature>
<dbReference type="InterPro" id="IPR001471">
    <property type="entry name" value="AP2/ERF_dom"/>
</dbReference>
<comment type="caution">
    <text evidence="8">The sequence shown here is derived from an EMBL/GenBank/DDBJ whole genome shotgun (WGS) entry which is preliminary data.</text>
</comment>
<evidence type="ECO:0000256" key="1">
    <source>
        <dbReference type="ARBA" id="ARBA00004123"/>
    </source>
</evidence>
<feature type="region of interest" description="Disordered" evidence="6">
    <location>
        <begin position="196"/>
        <end position="263"/>
    </location>
</feature>
<evidence type="ECO:0000256" key="2">
    <source>
        <dbReference type="ARBA" id="ARBA00023015"/>
    </source>
</evidence>
<dbReference type="Pfam" id="PF00447">
    <property type="entry name" value="HSF_DNA-bind"/>
    <property type="match status" value="1"/>
</dbReference>
<keyword evidence="2" id="KW-0805">Transcription regulation</keyword>
<dbReference type="Proteomes" id="UP001054902">
    <property type="component" value="Unassembled WGS sequence"/>
</dbReference>
<keyword evidence="9" id="KW-1185">Reference proteome</keyword>
<proteinExistence type="predicted"/>
<keyword evidence="5" id="KW-0539">Nucleus</keyword>
<feature type="region of interest" description="Disordered" evidence="6">
    <location>
        <begin position="1"/>
        <end position="36"/>
    </location>
</feature>
<keyword evidence="4" id="KW-0804">Transcription</keyword>
<dbReference type="Gene3D" id="1.10.10.10">
    <property type="entry name" value="Winged helix-like DNA-binding domain superfamily/Winged helix DNA-binding domain"/>
    <property type="match status" value="1"/>
</dbReference>